<protein>
    <submittedName>
        <fullName evidence="2">Uncharacterized protein</fullName>
    </submittedName>
</protein>
<gene>
    <name evidence="2" type="ORF">GmarT_47720</name>
</gene>
<accession>A0ABX5YTP2</accession>
<organism evidence="2 3">
    <name type="scientific">Gimesia maris</name>
    <dbReference type="NCBI Taxonomy" id="122"/>
    <lineage>
        <taxon>Bacteria</taxon>
        <taxon>Pseudomonadati</taxon>
        <taxon>Planctomycetota</taxon>
        <taxon>Planctomycetia</taxon>
        <taxon>Planctomycetales</taxon>
        <taxon>Planctomycetaceae</taxon>
        <taxon>Gimesia</taxon>
    </lineage>
</organism>
<name>A0ABX5YTP2_9PLAN</name>
<feature type="region of interest" description="Disordered" evidence="1">
    <location>
        <begin position="27"/>
        <end position="49"/>
    </location>
</feature>
<keyword evidence="3" id="KW-1185">Reference proteome</keyword>
<sequence>MSSQGLELHSLTARNTTFKAVRCYRKFNKNRQPTGQQDRKNSENIRSSNREMDSNLLEFWKEAGSYVHFLLLKTCGIETEDRNSEAGSSDSTAIRGRSHGSGFSRGANPP</sequence>
<dbReference type="Proteomes" id="UP000322887">
    <property type="component" value="Chromosome"/>
</dbReference>
<evidence type="ECO:0000256" key="1">
    <source>
        <dbReference type="SAM" id="MobiDB-lite"/>
    </source>
</evidence>
<dbReference type="EMBL" id="CP042910">
    <property type="protein sequence ID" value="QEG18878.1"/>
    <property type="molecule type" value="Genomic_DNA"/>
</dbReference>
<reference evidence="2 3" key="1">
    <citation type="submission" date="2019-08" db="EMBL/GenBank/DDBJ databases">
        <title>Deep-cultivation of Planctomycetes and their phenomic and genomic characterization uncovers novel biology.</title>
        <authorList>
            <person name="Wiegand S."/>
            <person name="Jogler M."/>
            <person name="Boedeker C."/>
            <person name="Pinto D."/>
            <person name="Vollmers J."/>
            <person name="Rivas-Marin E."/>
            <person name="Kohn T."/>
            <person name="Peeters S.H."/>
            <person name="Heuer A."/>
            <person name="Rast P."/>
            <person name="Oberbeckmann S."/>
            <person name="Bunk B."/>
            <person name="Jeske O."/>
            <person name="Meyerdierks A."/>
            <person name="Storesund J.E."/>
            <person name="Kallscheuer N."/>
            <person name="Luecker S."/>
            <person name="Lage O.M."/>
            <person name="Pohl T."/>
            <person name="Merkel B.J."/>
            <person name="Hornburger P."/>
            <person name="Mueller R.-W."/>
            <person name="Bruemmer F."/>
            <person name="Labrenz M."/>
            <person name="Spormann A.M."/>
            <person name="Op den Camp H."/>
            <person name="Overmann J."/>
            <person name="Amann R."/>
            <person name="Jetten M.S.M."/>
            <person name="Mascher T."/>
            <person name="Medema M.H."/>
            <person name="Devos D.P."/>
            <person name="Kaster A.-K."/>
            <person name="Ovreas L."/>
            <person name="Rohde M."/>
            <person name="Galperin M.Y."/>
            <person name="Jogler C."/>
        </authorList>
    </citation>
    <scope>NUCLEOTIDE SEQUENCE [LARGE SCALE GENOMIC DNA]</scope>
    <source>
        <strain evidence="2 3">DSM 8797</strain>
    </source>
</reference>
<evidence type="ECO:0000313" key="2">
    <source>
        <dbReference type="EMBL" id="QEG18878.1"/>
    </source>
</evidence>
<proteinExistence type="predicted"/>
<feature type="compositionally biased region" description="Basic and acidic residues" evidence="1">
    <location>
        <begin position="37"/>
        <end position="49"/>
    </location>
</feature>
<feature type="region of interest" description="Disordered" evidence="1">
    <location>
        <begin position="80"/>
        <end position="110"/>
    </location>
</feature>
<feature type="compositionally biased region" description="Low complexity" evidence="1">
    <location>
        <begin position="100"/>
        <end position="110"/>
    </location>
</feature>
<evidence type="ECO:0000313" key="3">
    <source>
        <dbReference type="Proteomes" id="UP000322887"/>
    </source>
</evidence>